<dbReference type="PANTHER" id="PTHR11903">
    <property type="entry name" value="PROSTAGLANDIN G/H SYNTHASE"/>
    <property type="match status" value="1"/>
</dbReference>
<keyword evidence="1" id="KW-0479">Metal-binding</keyword>
<dbReference type="AlphaFoldDB" id="A0A5Q6RJK4"/>
<dbReference type="InterPro" id="IPR019791">
    <property type="entry name" value="Haem_peroxidase_animal"/>
</dbReference>
<dbReference type="GO" id="GO:0006952">
    <property type="term" value="P:defense response"/>
    <property type="evidence" value="ECO:0007669"/>
    <property type="project" value="UniProtKB-KW"/>
</dbReference>
<name>A0A5Q6RJK4_9ACTN</name>
<dbReference type="GO" id="GO:0020037">
    <property type="term" value="F:heme binding"/>
    <property type="evidence" value="ECO:0007669"/>
    <property type="project" value="InterPro"/>
</dbReference>
<dbReference type="InterPro" id="IPR050783">
    <property type="entry name" value="Oxylipin_biosynth_metab"/>
</dbReference>
<evidence type="ECO:0000313" key="7">
    <source>
        <dbReference type="Proteomes" id="UP000307768"/>
    </source>
</evidence>
<keyword evidence="3" id="KW-0223">Dioxygenase</keyword>
<evidence type="ECO:0000256" key="3">
    <source>
        <dbReference type="ARBA" id="ARBA00022964"/>
    </source>
</evidence>
<accession>A0A5Q6RJK4</accession>
<comment type="caution">
    <text evidence="6">The sequence shown here is derived from an EMBL/GenBank/DDBJ whole genome shotgun (WGS) entry which is preliminary data.</text>
</comment>
<proteinExistence type="predicted"/>
<dbReference type="Gene3D" id="1.10.640.10">
    <property type="entry name" value="Haem peroxidase domain superfamily, animal type"/>
    <property type="match status" value="1"/>
</dbReference>
<keyword evidence="6" id="KW-0575">Peroxidase</keyword>
<dbReference type="PRINTS" id="PR00457">
    <property type="entry name" value="ANPEROXIDASE"/>
</dbReference>
<sequence>MATDVPDELAAANAATGIDRGEHQATVFAEHIARVRRDGAFIEPPDLGTPPPGPQPAPDALRGAKVAAGRVLGAVGSGLLHRVTSLLGRHTSGRIWTNWYASGAHLPGPVSTSVKILKLAHMRETLFANNVVRTYAAGQATGFAEPQSQVPAFARRWRTADGSWNDLSRDEAGRIDPMVGAAYTRFFRNVGDDQGLAGVRPRENPASDPVSVRDVSRKLLAPKGPRVEMPFLNLWGGAWIQFQNHDWISHGTDLDGETDTIPLAEDDPLREHGIEHLEVRRSLSDPTRRDDGADRDMPVTFLNEVTHWWDASQIYGSDWESQHSLRAHTGGRLIVNDDGSLPLDPETGTERSGFVRNWWVGLAMLHTLFAREHNAIADTLARSYPDWDDEALFQTARLVNAALIARIHTLEWTPAILPNEALLSGMEANWFGLVTSLLGGERKQALEDVPIASRELGGIVGNAPGDAPTYGLSEEFVSIYRLHSLLPDRIRLVDAAGDELASVPFQRTRHAASPALLAEHGFEALARTLGEQSACALVNNNYPDSLRAITVPGAPVADIGAIDLYRDRERGVPSYNQLRRELGLEPVPSFDALTDDRDCVATLREVYGTDADGHDNIDDMDLLVGTLSEGHRPTGFGFGETLFQIFILNASLRLLGDRFYTTDFREEIYTPEGIAWVDGTTMKDVLLRHYPDLAQTGLANVSNAFEPWDIGPLSPERHPLRAWEGRHDDPWAGDAPDVR</sequence>
<dbReference type="PANTHER" id="PTHR11903:SF11">
    <property type="entry name" value="ALPHA-DIOXYGENASE 1"/>
    <property type="match status" value="1"/>
</dbReference>
<evidence type="ECO:0000256" key="2">
    <source>
        <dbReference type="ARBA" id="ARBA00022821"/>
    </source>
</evidence>
<dbReference type="Proteomes" id="UP000307768">
    <property type="component" value="Unassembled WGS sequence"/>
</dbReference>
<dbReference type="GO" id="GO:0046872">
    <property type="term" value="F:metal ion binding"/>
    <property type="evidence" value="ECO:0007669"/>
    <property type="project" value="UniProtKB-KW"/>
</dbReference>
<keyword evidence="5" id="KW-0408">Iron</keyword>
<dbReference type="PROSITE" id="PS50292">
    <property type="entry name" value="PEROXIDASE_3"/>
    <property type="match status" value="1"/>
</dbReference>
<dbReference type="EMBL" id="VDFQ02000007">
    <property type="protein sequence ID" value="KAA1418167.1"/>
    <property type="molecule type" value="Genomic_DNA"/>
</dbReference>
<dbReference type="GO" id="GO:0016702">
    <property type="term" value="F:oxidoreductase activity, acting on single donors with incorporation of molecular oxygen, incorporation of two atoms of oxygen"/>
    <property type="evidence" value="ECO:0007669"/>
    <property type="project" value="TreeGrafter"/>
</dbReference>
<dbReference type="Pfam" id="PF03098">
    <property type="entry name" value="An_peroxidase"/>
    <property type="match status" value="1"/>
</dbReference>
<dbReference type="GO" id="GO:0006631">
    <property type="term" value="P:fatty acid metabolic process"/>
    <property type="evidence" value="ECO:0007669"/>
    <property type="project" value="UniProtKB-ARBA"/>
</dbReference>
<dbReference type="RefSeq" id="WP_149771456.1">
    <property type="nucleotide sequence ID" value="NZ_VDFQ02000007.1"/>
</dbReference>
<evidence type="ECO:0000256" key="1">
    <source>
        <dbReference type="ARBA" id="ARBA00022723"/>
    </source>
</evidence>
<dbReference type="GO" id="GO:0004601">
    <property type="term" value="F:peroxidase activity"/>
    <property type="evidence" value="ECO:0007669"/>
    <property type="project" value="UniProtKB-KW"/>
</dbReference>
<evidence type="ECO:0000313" key="6">
    <source>
        <dbReference type="EMBL" id="KAA1418167.1"/>
    </source>
</evidence>
<evidence type="ECO:0000256" key="4">
    <source>
        <dbReference type="ARBA" id="ARBA00023002"/>
    </source>
</evidence>
<keyword evidence="2" id="KW-0611">Plant defense</keyword>
<organism evidence="6 7">
    <name type="scientific">Mumia zhuanghuii</name>
    <dbReference type="NCBI Taxonomy" id="2585211"/>
    <lineage>
        <taxon>Bacteria</taxon>
        <taxon>Bacillati</taxon>
        <taxon>Actinomycetota</taxon>
        <taxon>Actinomycetes</taxon>
        <taxon>Propionibacteriales</taxon>
        <taxon>Nocardioidaceae</taxon>
        <taxon>Mumia</taxon>
    </lineage>
</organism>
<dbReference type="InterPro" id="IPR010255">
    <property type="entry name" value="Haem_peroxidase_sf"/>
</dbReference>
<dbReference type="GO" id="GO:0006979">
    <property type="term" value="P:response to oxidative stress"/>
    <property type="evidence" value="ECO:0007669"/>
    <property type="project" value="InterPro"/>
</dbReference>
<dbReference type="OrthoDB" id="9765610at2"/>
<gene>
    <name evidence="6" type="ORF">FE697_020230</name>
</gene>
<protein>
    <submittedName>
        <fullName evidence="6">Peroxidase</fullName>
    </submittedName>
</protein>
<dbReference type="InterPro" id="IPR037120">
    <property type="entry name" value="Haem_peroxidase_sf_animal"/>
</dbReference>
<dbReference type="SUPFAM" id="SSF48113">
    <property type="entry name" value="Heme-dependent peroxidases"/>
    <property type="match status" value="1"/>
</dbReference>
<reference evidence="6 7" key="1">
    <citation type="submission" date="2019-09" db="EMBL/GenBank/DDBJ databases">
        <title>Mumia zhuanghuii sp. nov. isolated from the intestinal contents of plateau pika (Ochotona curzoniae) in the Qinghai-Tibet plateau of China.</title>
        <authorList>
            <person name="Tian Z."/>
        </authorList>
    </citation>
    <scope>NUCLEOTIDE SEQUENCE [LARGE SCALE GENOMIC DNA]</scope>
    <source>
        <strain evidence="7">350</strain>
    </source>
</reference>
<evidence type="ECO:0000256" key="5">
    <source>
        <dbReference type="ARBA" id="ARBA00023004"/>
    </source>
</evidence>
<keyword evidence="4" id="KW-0560">Oxidoreductase</keyword>